<evidence type="ECO:0000256" key="3">
    <source>
        <dbReference type="ARBA" id="ARBA00023163"/>
    </source>
</evidence>
<dbReference type="PANTHER" id="PTHR30041:SF7">
    <property type="entry name" value="GLOBAL TRANSCRIPTIONAL REGULATOR SPX"/>
    <property type="match status" value="1"/>
</dbReference>
<dbReference type="NCBIfam" id="NF009210">
    <property type="entry name" value="PRK12559.1"/>
    <property type="match status" value="1"/>
</dbReference>
<keyword evidence="1 4" id="KW-0963">Cytoplasm</keyword>
<name>A0ABW4LQ34_9BACI</name>
<dbReference type="NCBIfam" id="TIGR01617">
    <property type="entry name" value="arsC_related"/>
    <property type="match status" value="1"/>
</dbReference>
<accession>A0ABW4LQ34</accession>
<evidence type="ECO:0000256" key="2">
    <source>
        <dbReference type="ARBA" id="ARBA00023015"/>
    </source>
</evidence>
<keyword evidence="4" id="KW-1015">Disulfide bond</keyword>
<dbReference type="InterPro" id="IPR006660">
    <property type="entry name" value="Arsenate_reductase-like"/>
</dbReference>
<evidence type="ECO:0000256" key="1">
    <source>
        <dbReference type="ARBA" id="ARBA00022490"/>
    </source>
</evidence>
<comment type="similarity">
    <text evidence="4">Belongs to the ArsC family. Spx subfamily.</text>
</comment>
<dbReference type="SUPFAM" id="SSF52833">
    <property type="entry name" value="Thioredoxin-like"/>
    <property type="match status" value="1"/>
</dbReference>
<keyword evidence="3 4" id="KW-0804">Transcription</keyword>
<evidence type="ECO:0000256" key="4">
    <source>
        <dbReference type="HAMAP-Rule" id="MF_01132"/>
    </source>
</evidence>
<dbReference type="InterPro" id="IPR023731">
    <property type="entry name" value="Spx"/>
</dbReference>
<protein>
    <recommendedName>
        <fullName evidence="4">Global transcriptional regulator Spx</fullName>
    </recommendedName>
</protein>
<dbReference type="PANTHER" id="PTHR30041">
    <property type="entry name" value="ARSENATE REDUCTASE"/>
    <property type="match status" value="1"/>
</dbReference>
<dbReference type="PROSITE" id="PS51353">
    <property type="entry name" value="ARSC"/>
    <property type="match status" value="1"/>
</dbReference>
<comment type="subunit">
    <text evidence="4">Interacts with the C-terminal domain of the alpha subunit of the RNAP.</text>
</comment>
<dbReference type="RefSeq" id="WP_377928503.1">
    <property type="nucleotide sequence ID" value="NZ_JBHUEM010000020.1"/>
</dbReference>
<dbReference type="Gene3D" id="3.40.30.10">
    <property type="entry name" value="Glutaredoxin"/>
    <property type="match status" value="1"/>
</dbReference>
<dbReference type="InterPro" id="IPR036249">
    <property type="entry name" value="Thioredoxin-like_sf"/>
</dbReference>
<sequence length="131" mass="15396">MITLYVSPSCTSCRKAKAWLEKNGLNFIEKNILNEPLTINEIKSIIRMTEEGTHEIISTRSKTFHELNINLDELKLNELYEVIIKHPSILKRPILMDEKRLLVGYNDEEIRSFLPRKVREYQAKQLLQKAN</sequence>
<keyword evidence="4" id="KW-0676">Redox-active center</keyword>
<feature type="disulfide bond" description="Redox-active" evidence="4">
    <location>
        <begin position="10"/>
        <end position="13"/>
    </location>
</feature>
<reference evidence="6" key="1">
    <citation type="journal article" date="2019" name="Int. J. Syst. Evol. Microbiol.">
        <title>The Global Catalogue of Microorganisms (GCM) 10K type strain sequencing project: providing services to taxonomists for standard genome sequencing and annotation.</title>
        <authorList>
            <consortium name="The Broad Institute Genomics Platform"/>
            <consortium name="The Broad Institute Genome Sequencing Center for Infectious Disease"/>
            <person name="Wu L."/>
            <person name="Ma J."/>
        </authorList>
    </citation>
    <scope>NUCLEOTIDE SEQUENCE [LARGE SCALE GENOMIC DNA]</scope>
    <source>
        <strain evidence="6">CCUG 49339</strain>
    </source>
</reference>
<comment type="subcellular location">
    <subcellularLocation>
        <location evidence="4">Cytoplasm</location>
    </subcellularLocation>
</comment>
<gene>
    <name evidence="5" type="primary">spxA</name>
    <name evidence="4" type="synonym">spx</name>
    <name evidence="5" type="ORF">ACFSCX_12120</name>
</gene>
<dbReference type="HAMAP" id="MF_01132">
    <property type="entry name" value="Spx"/>
    <property type="match status" value="1"/>
</dbReference>
<dbReference type="InterPro" id="IPR006504">
    <property type="entry name" value="Tscrpt_reg_Spx/MgsR"/>
</dbReference>
<comment type="function">
    <text evidence="4">Global transcriptional regulator that plays a key role in stress response and exerts either positive or negative regulation of genes. Acts by interacting with the C-terminal domain of the alpha subunit of the RNA polymerase (RNAP). This interaction can enhance binding of RNAP to the promoter region of target genes and stimulate their transcription, or block interaction of RNAP with activator.</text>
</comment>
<evidence type="ECO:0000313" key="6">
    <source>
        <dbReference type="Proteomes" id="UP001597214"/>
    </source>
</evidence>
<evidence type="ECO:0000313" key="5">
    <source>
        <dbReference type="EMBL" id="MFD1737300.1"/>
    </source>
</evidence>
<comment type="caution">
    <text evidence="5">The sequence shown here is derived from an EMBL/GenBank/DDBJ whole genome shotgun (WGS) entry which is preliminary data.</text>
</comment>
<proteinExistence type="inferred from homology"/>
<dbReference type="Pfam" id="PF03960">
    <property type="entry name" value="ArsC"/>
    <property type="match status" value="1"/>
</dbReference>
<dbReference type="NCBIfam" id="NF002459">
    <property type="entry name" value="PRK01655.1"/>
    <property type="match status" value="1"/>
</dbReference>
<keyword evidence="6" id="KW-1185">Reference proteome</keyword>
<dbReference type="Proteomes" id="UP001597214">
    <property type="component" value="Unassembled WGS sequence"/>
</dbReference>
<dbReference type="EMBL" id="JBHUEM010000020">
    <property type="protein sequence ID" value="MFD1737300.1"/>
    <property type="molecule type" value="Genomic_DNA"/>
</dbReference>
<dbReference type="CDD" id="cd03032">
    <property type="entry name" value="ArsC_Spx"/>
    <property type="match status" value="1"/>
</dbReference>
<organism evidence="5 6">
    <name type="scientific">Bacillus salitolerans</name>
    <dbReference type="NCBI Taxonomy" id="1437434"/>
    <lineage>
        <taxon>Bacteria</taxon>
        <taxon>Bacillati</taxon>
        <taxon>Bacillota</taxon>
        <taxon>Bacilli</taxon>
        <taxon>Bacillales</taxon>
        <taxon>Bacillaceae</taxon>
        <taxon>Bacillus</taxon>
    </lineage>
</organism>
<keyword evidence="2 4" id="KW-0805">Transcription regulation</keyword>